<dbReference type="Proteomes" id="UP001595868">
    <property type="component" value="Unassembled WGS sequence"/>
</dbReference>
<organism evidence="1 2">
    <name type="scientific">Micromonospora zhanjiangensis</name>
    <dbReference type="NCBI Taxonomy" id="1522057"/>
    <lineage>
        <taxon>Bacteria</taxon>
        <taxon>Bacillati</taxon>
        <taxon>Actinomycetota</taxon>
        <taxon>Actinomycetes</taxon>
        <taxon>Micromonosporales</taxon>
        <taxon>Micromonosporaceae</taxon>
        <taxon>Micromonospora</taxon>
    </lineage>
</organism>
<comment type="caution">
    <text evidence="1">The sequence shown here is derived from an EMBL/GenBank/DDBJ whole genome shotgun (WGS) entry which is preliminary data.</text>
</comment>
<accession>A0ABV8KXQ1</accession>
<proteinExistence type="predicted"/>
<name>A0ABV8KXQ1_9ACTN</name>
<sequence>PGEPRPPAASHAHATHRCTSSVPASLLFLPGFDISIKPGAGQCVNDAGNVWWHSDCCTGVKGWIWNDYTEVAEWN</sequence>
<evidence type="ECO:0000313" key="2">
    <source>
        <dbReference type="Proteomes" id="UP001595868"/>
    </source>
</evidence>
<feature type="non-terminal residue" evidence="1">
    <location>
        <position position="1"/>
    </location>
</feature>
<dbReference type="EMBL" id="JBHSBN010000078">
    <property type="protein sequence ID" value="MFC4110888.1"/>
    <property type="molecule type" value="Genomic_DNA"/>
</dbReference>
<protein>
    <submittedName>
        <fullName evidence="1">Uncharacterized protein</fullName>
    </submittedName>
</protein>
<keyword evidence="2" id="KW-1185">Reference proteome</keyword>
<reference evidence="2" key="1">
    <citation type="journal article" date="2019" name="Int. J. Syst. Evol. Microbiol.">
        <title>The Global Catalogue of Microorganisms (GCM) 10K type strain sequencing project: providing services to taxonomists for standard genome sequencing and annotation.</title>
        <authorList>
            <consortium name="The Broad Institute Genomics Platform"/>
            <consortium name="The Broad Institute Genome Sequencing Center for Infectious Disease"/>
            <person name="Wu L."/>
            <person name="Ma J."/>
        </authorList>
    </citation>
    <scope>NUCLEOTIDE SEQUENCE [LARGE SCALE GENOMIC DNA]</scope>
    <source>
        <strain evidence="2">2902at01</strain>
    </source>
</reference>
<gene>
    <name evidence="1" type="ORF">ACFOX0_33895</name>
</gene>
<evidence type="ECO:0000313" key="1">
    <source>
        <dbReference type="EMBL" id="MFC4110888.1"/>
    </source>
</evidence>
<dbReference type="RefSeq" id="WP_377553728.1">
    <property type="nucleotide sequence ID" value="NZ_JBHSBN010000078.1"/>
</dbReference>